<sequence length="110" mass="12041">MPINLSDTAKREIKSIIEQQELDAESVKLRVGVKGGGCSGFSYLLDLTETQRDNDEEFEVEGLRVVCDPKSYLYLNGTSIDFKDEVMGRGFVFNNPNATSTCGCGSSFSA</sequence>
<organism evidence="2 3">
    <name type="scientific">Phycisphaera mikurensis (strain NBRC 102666 / KCTC 22515 / FYK2301M01)</name>
    <dbReference type="NCBI Taxonomy" id="1142394"/>
    <lineage>
        <taxon>Bacteria</taxon>
        <taxon>Pseudomonadati</taxon>
        <taxon>Planctomycetota</taxon>
        <taxon>Phycisphaerae</taxon>
        <taxon>Phycisphaerales</taxon>
        <taxon>Phycisphaeraceae</taxon>
        <taxon>Phycisphaera</taxon>
    </lineage>
</organism>
<dbReference type="GO" id="GO:0051537">
    <property type="term" value="F:2 iron, 2 sulfur cluster binding"/>
    <property type="evidence" value="ECO:0007669"/>
    <property type="project" value="UniProtKB-ARBA"/>
</dbReference>
<keyword evidence="3" id="KW-1185">Reference proteome</keyword>
<dbReference type="Pfam" id="PF01521">
    <property type="entry name" value="Fe-S_biosyn"/>
    <property type="match status" value="1"/>
</dbReference>
<dbReference type="AlphaFoldDB" id="I0IB44"/>
<evidence type="ECO:0000313" key="3">
    <source>
        <dbReference type="Proteomes" id="UP000007881"/>
    </source>
</evidence>
<dbReference type="OrthoDB" id="9801228at2"/>
<dbReference type="InterPro" id="IPR016092">
    <property type="entry name" value="ATAP"/>
</dbReference>
<evidence type="ECO:0000259" key="1">
    <source>
        <dbReference type="Pfam" id="PF01521"/>
    </source>
</evidence>
<gene>
    <name evidence="2" type="ordered locus">PSMK_03230</name>
</gene>
<dbReference type="InterPro" id="IPR017870">
    <property type="entry name" value="FeS_cluster_insertion_CS"/>
</dbReference>
<dbReference type="Gene3D" id="2.60.300.12">
    <property type="entry name" value="HesB-like domain"/>
    <property type="match status" value="1"/>
</dbReference>
<dbReference type="PROSITE" id="PS01152">
    <property type="entry name" value="HESB"/>
    <property type="match status" value="1"/>
</dbReference>
<reference evidence="2 3" key="1">
    <citation type="submission" date="2012-02" db="EMBL/GenBank/DDBJ databases">
        <title>Complete genome sequence of Phycisphaera mikurensis NBRC 102666.</title>
        <authorList>
            <person name="Ankai A."/>
            <person name="Hosoyama A."/>
            <person name="Terui Y."/>
            <person name="Sekine M."/>
            <person name="Fukai R."/>
            <person name="Kato Y."/>
            <person name="Nakamura S."/>
            <person name="Yamada-Narita S."/>
            <person name="Kawakoshi A."/>
            <person name="Fukunaga Y."/>
            <person name="Yamazaki S."/>
            <person name="Fujita N."/>
        </authorList>
    </citation>
    <scope>NUCLEOTIDE SEQUENCE [LARGE SCALE GENOMIC DNA]</scope>
    <source>
        <strain evidence="3">NBRC 102666 / KCTC 22515 / FYK2301M01</strain>
    </source>
</reference>
<accession>I0IB44</accession>
<dbReference type="NCBIfam" id="TIGR00049">
    <property type="entry name" value="iron-sulfur cluster assembly accessory protein"/>
    <property type="match status" value="1"/>
</dbReference>
<dbReference type="HOGENOM" id="CLU_069054_5_3_0"/>
<proteinExistence type="predicted"/>
<dbReference type="PANTHER" id="PTHR47265">
    <property type="entry name" value="IRON-SULFUR ASSEMBLY PROTEIN ISCA, CHLOROPLASTIC"/>
    <property type="match status" value="1"/>
</dbReference>
<dbReference type="Proteomes" id="UP000007881">
    <property type="component" value="Chromosome"/>
</dbReference>
<dbReference type="STRING" id="1142394.PSMK_03230"/>
<feature type="domain" description="Core" evidence="1">
    <location>
        <begin position="1"/>
        <end position="105"/>
    </location>
</feature>
<dbReference type="InterPro" id="IPR035903">
    <property type="entry name" value="HesB-like_dom_sf"/>
</dbReference>
<protein>
    <submittedName>
        <fullName evidence="2">Iron-sulfur cluster insertion protein</fullName>
    </submittedName>
</protein>
<dbReference type="eggNOG" id="COG0316">
    <property type="taxonomic scope" value="Bacteria"/>
</dbReference>
<dbReference type="InterPro" id="IPR000361">
    <property type="entry name" value="ATAP_core_dom"/>
</dbReference>
<dbReference type="SUPFAM" id="SSF89360">
    <property type="entry name" value="HesB-like domain"/>
    <property type="match status" value="1"/>
</dbReference>
<dbReference type="PANTHER" id="PTHR47265:SF1">
    <property type="entry name" value="IRON-SULFUR ASSEMBLY PROTEIN ISCA, CHLOROPLASTIC"/>
    <property type="match status" value="1"/>
</dbReference>
<dbReference type="EMBL" id="AP012338">
    <property type="protein sequence ID" value="BAM02482.1"/>
    <property type="molecule type" value="Genomic_DNA"/>
</dbReference>
<dbReference type="RefSeq" id="WP_014435702.1">
    <property type="nucleotide sequence ID" value="NC_017080.1"/>
</dbReference>
<dbReference type="InterPro" id="IPR031108">
    <property type="entry name" value="IscA_plant_cyanobact"/>
</dbReference>
<dbReference type="KEGG" id="phm:PSMK_03230"/>
<evidence type="ECO:0000313" key="2">
    <source>
        <dbReference type="EMBL" id="BAM02482.1"/>
    </source>
</evidence>
<name>I0IB44_PHYMF</name>
<dbReference type="GO" id="GO:0016226">
    <property type="term" value="P:iron-sulfur cluster assembly"/>
    <property type="evidence" value="ECO:0007669"/>
    <property type="project" value="InterPro"/>
</dbReference>